<dbReference type="Proteomes" id="UP000887563">
    <property type="component" value="Unplaced"/>
</dbReference>
<name>A0A914N8Q8_MELIC</name>
<protein>
    <submittedName>
        <fullName evidence="3">NADAR domain-containing protein</fullName>
    </submittedName>
</protein>
<dbReference type="InterPro" id="IPR012816">
    <property type="entry name" value="NADAR"/>
</dbReference>
<dbReference type="AlphaFoldDB" id="A0A914N8Q8"/>
<dbReference type="InterPro" id="IPR037238">
    <property type="entry name" value="YbiA-like_sf"/>
</dbReference>
<dbReference type="SUPFAM" id="SSF143990">
    <property type="entry name" value="YbiA-like"/>
    <property type="match status" value="1"/>
</dbReference>
<reference evidence="3" key="1">
    <citation type="submission" date="2022-11" db="UniProtKB">
        <authorList>
            <consortium name="WormBaseParasite"/>
        </authorList>
    </citation>
    <scope>IDENTIFICATION</scope>
</reference>
<evidence type="ECO:0000313" key="2">
    <source>
        <dbReference type="Proteomes" id="UP000887563"/>
    </source>
</evidence>
<organism evidence="2 3">
    <name type="scientific">Meloidogyne incognita</name>
    <name type="common">Southern root-knot nematode worm</name>
    <name type="synonym">Oxyuris incognita</name>
    <dbReference type="NCBI Taxonomy" id="6306"/>
    <lineage>
        <taxon>Eukaryota</taxon>
        <taxon>Metazoa</taxon>
        <taxon>Ecdysozoa</taxon>
        <taxon>Nematoda</taxon>
        <taxon>Chromadorea</taxon>
        <taxon>Rhabditida</taxon>
        <taxon>Tylenchina</taxon>
        <taxon>Tylenchomorpha</taxon>
        <taxon>Tylenchoidea</taxon>
        <taxon>Meloidogynidae</taxon>
        <taxon>Meloidogyninae</taxon>
        <taxon>Meloidogyne</taxon>
        <taxon>Meloidogyne incognita group</taxon>
    </lineage>
</organism>
<dbReference type="Pfam" id="PF08719">
    <property type="entry name" value="NADAR"/>
    <property type="match status" value="1"/>
</dbReference>
<keyword evidence="2" id="KW-1185">Reference proteome</keyword>
<dbReference type="WBParaSite" id="Minc3s03529g34108">
    <property type="protein sequence ID" value="Minc3s03529g34108"/>
    <property type="gene ID" value="Minc3s03529g34108"/>
</dbReference>
<proteinExistence type="predicted"/>
<accession>A0A914N8Q8</accession>
<evidence type="ECO:0000313" key="3">
    <source>
        <dbReference type="WBParaSite" id="Minc3s03529g34108"/>
    </source>
</evidence>
<sequence length="318" mass="36331">MTNNLEITTGMLENLTITSKNICIKTTPLIKLLCQFNGGCVPELLNCEIRDNCTENLKFIQSLANEEISGIGQKEFNKNSIFPGKRILVTNHLKNRFIEVYPKNFTSMGSDRTLALRGFLSITIRINMISDVNIESASLMMERLHLKHEQNSLPPEEIIGPQKQNIFIFNSPRCGFDNRFKTTFTLLGRSFNSIEQYFVWQKARFFGDLELAEEVLMLNNPVAIKRIGTRIMYTGLWAKFTQNLQLFNQLRATGDGLITHASAYNLHWSNGLSHKSPCLNDPSIWEGENKLGELMMELRTEINTRDVPSKPIGRRNPQ</sequence>
<dbReference type="CDD" id="cd15457">
    <property type="entry name" value="NADAR"/>
    <property type="match status" value="1"/>
</dbReference>
<evidence type="ECO:0000259" key="1">
    <source>
        <dbReference type="Pfam" id="PF08719"/>
    </source>
</evidence>
<feature type="domain" description="NADAR" evidence="1">
    <location>
        <begin position="183"/>
        <end position="302"/>
    </location>
</feature>
<dbReference type="Gene3D" id="1.10.357.40">
    <property type="entry name" value="YbiA-like"/>
    <property type="match status" value="1"/>
</dbReference>